<dbReference type="GO" id="GO:0016020">
    <property type="term" value="C:membrane"/>
    <property type="evidence" value="ECO:0007669"/>
    <property type="project" value="TreeGrafter"/>
</dbReference>
<gene>
    <name evidence="2" type="ORF">EB796_000727</name>
</gene>
<protein>
    <submittedName>
        <fullName evidence="2">Uncharacterized protein</fullName>
    </submittedName>
</protein>
<feature type="transmembrane region" description="Helical" evidence="1">
    <location>
        <begin position="81"/>
        <end position="107"/>
    </location>
</feature>
<reference evidence="2" key="1">
    <citation type="submission" date="2020-06" db="EMBL/GenBank/DDBJ databases">
        <title>Draft genome of Bugula neritina, a colonial animal packing powerful symbionts and potential medicines.</title>
        <authorList>
            <person name="Rayko M."/>
        </authorList>
    </citation>
    <scope>NUCLEOTIDE SEQUENCE [LARGE SCALE GENOMIC DNA]</scope>
    <source>
        <strain evidence="2">Kwan_BN1</strain>
    </source>
</reference>
<dbReference type="EMBL" id="VXIV02000090">
    <property type="protein sequence ID" value="KAF6041010.1"/>
    <property type="molecule type" value="Genomic_DNA"/>
</dbReference>
<dbReference type="PANTHER" id="PTHR12242:SF1">
    <property type="entry name" value="MYND-TYPE DOMAIN-CONTAINING PROTEIN"/>
    <property type="match status" value="1"/>
</dbReference>
<evidence type="ECO:0000313" key="2">
    <source>
        <dbReference type="EMBL" id="KAF6041010.1"/>
    </source>
</evidence>
<feature type="transmembrane region" description="Helical" evidence="1">
    <location>
        <begin position="181"/>
        <end position="198"/>
    </location>
</feature>
<dbReference type="PANTHER" id="PTHR12242">
    <property type="entry name" value="OS02G0130600 PROTEIN-RELATED"/>
    <property type="match status" value="1"/>
</dbReference>
<accession>A0A7J7KS38</accession>
<feature type="transmembrane region" description="Helical" evidence="1">
    <location>
        <begin position="247"/>
        <end position="271"/>
    </location>
</feature>
<keyword evidence="1" id="KW-1133">Transmembrane helix</keyword>
<keyword evidence="3" id="KW-1185">Reference proteome</keyword>
<organism evidence="2 3">
    <name type="scientific">Bugula neritina</name>
    <name type="common">Brown bryozoan</name>
    <name type="synonym">Sertularia neritina</name>
    <dbReference type="NCBI Taxonomy" id="10212"/>
    <lineage>
        <taxon>Eukaryota</taxon>
        <taxon>Metazoa</taxon>
        <taxon>Spiralia</taxon>
        <taxon>Lophotrochozoa</taxon>
        <taxon>Bryozoa</taxon>
        <taxon>Gymnolaemata</taxon>
        <taxon>Cheilostomatida</taxon>
        <taxon>Flustrina</taxon>
        <taxon>Buguloidea</taxon>
        <taxon>Bugulidae</taxon>
        <taxon>Bugula</taxon>
    </lineage>
</organism>
<dbReference type="AlphaFoldDB" id="A0A7J7KS38"/>
<feature type="transmembrane region" description="Helical" evidence="1">
    <location>
        <begin position="49"/>
        <end position="69"/>
    </location>
</feature>
<name>A0A7J7KS38_BUGNE</name>
<keyword evidence="1" id="KW-0812">Transmembrane</keyword>
<comment type="caution">
    <text evidence="2">The sequence shown here is derived from an EMBL/GenBank/DDBJ whole genome shotgun (WGS) entry which is preliminary data.</text>
</comment>
<evidence type="ECO:0000256" key="1">
    <source>
        <dbReference type="SAM" id="Phobius"/>
    </source>
</evidence>
<feature type="transmembrane region" description="Helical" evidence="1">
    <location>
        <begin position="219"/>
        <end position="241"/>
    </location>
</feature>
<keyword evidence="1" id="KW-0472">Membrane</keyword>
<evidence type="ECO:0000313" key="3">
    <source>
        <dbReference type="Proteomes" id="UP000593567"/>
    </source>
</evidence>
<feature type="transmembrane region" description="Helical" evidence="1">
    <location>
        <begin position="155"/>
        <end position="175"/>
    </location>
</feature>
<dbReference type="OrthoDB" id="419711at2759"/>
<sequence length="291" mass="33441">MACVEAFKAEFTRRKVFFQDAKQRELSAPRLTYSLFVCVLQFCSHQGWVLGHTLFRVSAFLFTLITVIVDDATADTYGLSYFYFTRWCFLCIMIYFLFASISSVYYLCTQRAMRRKLADSKANADSSETAAQENCKTAPKTKEASLLWFMKIQWVFYNIALPSSAIVTIIFWGLLYNGWLITFHSFTTHVVNVILMITEQYISSVNTRILHIHHTAIFGTAYVLFTVILWSTTGTIVYPIFDWGTSPALATGVMFGIITMYIIAQFLLFFISHGLEVCAKRYERVETDFEA</sequence>
<dbReference type="Proteomes" id="UP000593567">
    <property type="component" value="Unassembled WGS sequence"/>
</dbReference>
<proteinExistence type="predicted"/>